<evidence type="ECO:0000256" key="1">
    <source>
        <dbReference type="ARBA" id="ARBA00022679"/>
    </source>
</evidence>
<dbReference type="InterPro" id="IPR013216">
    <property type="entry name" value="Methyltransf_11"/>
</dbReference>
<dbReference type="EMBL" id="JBHSDL010000030">
    <property type="protein sequence ID" value="MFC4377349.1"/>
    <property type="molecule type" value="Genomic_DNA"/>
</dbReference>
<sequence>MTGPNDALKACCAQAYSRDAVALLLGDSYRPGGVGLTRHLAGALGIEAGDQVADIACGPGRTARLLAAEYAAQVEAIDLSAETVTTARATAEAAGLKHRIRFQVGDAESIPLPDNSIDTVLSECAFCLFPDKHAAAAEFARVLRPGGRVGITDVTVADAGLPPQWHTLTGWVSCVADARTLDDYTHILTESGLRVSLVETHDHVVADMLGQIRARVGLLAITSTDQLAAAGIDLALVRGYLDMAWQAHRDGLLGYALLIAEKATTTHR</sequence>
<dbReference type="RefSeq" id="WP_378567878.1">
    <property type="nucleotide sequence ID" value="NZ_JBHSDL010000030.1"/>
</dbReference>
<dbReference type="InterPro" id="IPR029063">
    <property type="entry name" value="SAM-dependent_MTases_sf"/>
</dbReference>
<dbReference type="PANTHER" id="PTHR44068:SF11">
    <property type="entry name" value="GERANYL DIPHOSPHATE 2-C-METHYLTRANSFERASE"/>
    <property type="match status" value="1"/>
</dbReference>
<accession>A0ABV8VMQ3</accession>
<keyword evidence="4" id="KW-1185">Reference proteome</keyword>
<dbReference type="PANTHER" id="PTHR44068">
    <property type="entry name" value="ZGC:194242"/>
    <property type="match status" value="1"/>
</dbReference>
<proteinExistence type="predicted"/>
<dbReference type="InterPro" id="IPR050447">
    <property type="entry name" value="Erg6_SMT_methyltransf"/>
</dbReference>
<name>A0ABV8VMQ3_9NOCA</name>
<dbReference type="Proteomes" id="UP001595844">
    <property type="component" value="Unassembled WGS sequence"/>
</dbReference>
<dbReference type="GO" id="GO:0008168">
    <property type="term" value="F:methyltransferase activity"/>
    <property type="evidence" value="ECO:0007669"/>
    <property type="project" value="UniProtKB-KW"/>
</dbReference>
<dbReference type="Pfam" id="PF08241">
    <property type="entry name" value="Methyltransf_11"/>
    <property type="match status" value="1"/>
</dbReference>
<dbReference type="GO" id="GO:0032259">
    <property type="term" value="P:methylation"/>
    <property type="evidence" value="ECO:0007669"/>
    <property type="project" value="UniProtKB-KW"/>
</dbReference>
<reference evidence="4" key="1">
    <citation type="journal article" date="2019" name="Int. J. Syst. Evol. Microbiol.">
        <title>The Global Catalogue of Microorganisms (GCM) 10K type strain sequencing project: providing services to taxonomists for standard genome sequencing and annotation.</title>
        <authorList>
            <consortium name="The Broad Institute Genomics Platform"/>
            <consortium name="The Broad Institute Genome Sequencing Center for Infectious Disease"/>
            <person name="Wu L."/>
            <person name="Ma J."/>
        </authorList>
    </citation>
    <scope>NUCLEOTIDE SEQUENCE [LARGE SCALE GENOMIC DNA]</scope>
    <source>
        <strain evidence="4">IBRC-M 10490</strain>
    </source>
</reference>
<dbReference type="Gene3D" id="3.40.50.150">
    <property type="entry name" value="Vaccinia Virus protein VP39"/>
    <property type="match status" value="1"/>
</dbReference>
<protein>
    <submittedName>
        <fullName evidence="3">Class I SAM-dependent methyltransferase</fullName>
        <ecNumber evidence="3">2.1.1.-</ecNumber>
    </submittedName>
</protein>
<keyword evidence="1 3" id="KW-0808">Transferase</keyword>
<evidence type="ECO:0000313" key="4">
    <source>
        <dbReference type="Proteomes" id="UP001595844"/>
    </source>
</evidence>
<gene>
    <name evidence="3" type="ORF">ACFO5K_25020</name>
</gene>
<feature type="domain" description="Methyltransferase type 11" evidence="2">
    <location>
        <begin position="54"/>
        <end position="149"/>
    </location>
</feature>
<dbReference type="EC" id="2.1.1.-" evidence="3"/>
<dbReference type="SUPFAM" id="SSF53335">
    <property type="entry name" value="S-adenosyl-L-methionine-dependent methyltransferases"/>
    <property type="match status" value="1"/>
</dbReference>
<evidence type="ECO:0000259" key="2">
    <source>
        <dbReference type="Pfam" id="PF08241"/>
    </source>
</evidence>
<comment type="caution">
    <text evidence="3">The sequence shown here is derived from an EMBL/GenBank/DDBJ whole genome shotgun (WGS) entry which is preliminary data.</text>
</comment>
<keyword evidence="3" id="KW-0489">Methyltransferase</keyword>
<dbReference type="CDD" id="cd02440">
    <property type="entry name" value="AdoMet_MTases"/>
    <property type="match status" value="1"/>
</dbReference>
<organism evidence="3 4">
    <name type="scientific">Nocardia halotolerans</name>
    <dbReference type="NCBI Taxonomy" id="1755878"/>
    <lineage>
        <taxon>Bacteria</taxon>
        <taxon>Bacillati</taxon>
        <taxon>Actinomycetota</taxon>
        <taxon>Actinomycetes</taxon>
        <taxon>Mycobacteriales</taxon>
        <taxon>Nocardiaceae</taxon>
        <taxon>Nocardia</taxon>
    </lineage>
</organism>
<evidence type="ECO:0000313" key="3">
    <source>
        <dbReference type="EMBL" id="MFC4377349.1"/>
    </source>
</evidence>